<organism evidence="1 3">
    <name type="scientific">Methylomonas methanica</name>
    <dbReference type="NCBI Taxonomy" id="421"/>
    <lineage>
        <taxon>Bacteria</taxon>
        <taxon>Pseudomonadati</taxon>
        <taxon>Pseudomonadota</taxon>
        <taxon>Gammaproteobacteria</taxon>
        <taxon>Methylococcales</taxon>
        <taxon>Methylococcaceae</taxon>
        <taxon>Methylomonas</taxon>
    </lineage>
</organism>
<dbReference type="Proteomes" id="UP000078090">
    <property type="component" value="Unassembled WGS sequence"/>
</dbReference>
<dbReference type="EMBL" id="LUUG01000045">
    <property type="protein sequence ID" value="OAI08326.1"/>
    <property type="molecule type" value="Genomic_DNA"/>
</dbReference>
<evidence type="ECO:0000313" key="4">
    <source>
        <dbReference type="Proteomes" id="UP000078090"/>
    </source>
</evidence>
<dbReference type="AlphaFoldDB" id="A0A177MNJ8"/>
<dbReference type="InterPro" id="IPR034660">
    <property type="entry name" value="DinB/YfiT-like"/>
</dbReference>
<dbReference type="SUPFAM" id="SSF109854">
    <property type="entry name" value="DinB/YfiT-like putative metalloenzymes"/>
    <property type="match status" value="1"/>
</dbReference>
<dbReference type="Pfam" id="PF09351">
    <property type="entry name" value="DUF1993"/>
    <property type="match status" value="1"/>
</dbReference>
<gene>
    <name evidence="2" type="ORF">A1332_07505</name>
    <name evidence="1" type="ORF">A1353_07705</name>
</gene>
<evidence type="ECO:0008006" key="5">
    <source>
        <dbReference type="Google" id="ProtNLM"/>
    </source>
</evidence>
<evidence type="ECO:0000313" key="3">
    <source>
        <dbReference type="Proteomes" id="UP000077763"/>
    </source>
</evidence>
<dbReference type="EMBL" id="LUUH01000029">
    <property type="protein sequence ID" value="OAI07231.1"/>
    <property type="molecule type" value="Genomic_DNA"/>
</dbReference>
<proteinExistence type="predicted"/>
<dbReference type="InterPro" id="IPR018531">
    <property type="entry name" value="DUF1993"/>
</dbReference>
<evidence type="ECO:0000313" key="2">
    <source>
        <dbReference type="EMBL" id="OAI08326.1"/>
    </source>
</evidence>
<dbReference type="PANTHER" id="PTHR36922">
    <property type="entry name" value="BLL2446 PROTEIN"/>
    <property type="match status" value="1"/>
</dbReference>
<dbReference type="Proteomes" id="UP000077763">
    <property type="component" value="Unassembled WGS sequence"/>
</dbReference>
<comment type="caution">
    <text evidence="1">The sequence shown here is derived from an EMBL/GenBank/DDBJ whole genome shotgun (WGS) entry which is preliminary data.</text>
</comment>
<dbReference type="PANTHER" id="PTHR36922:SF1">
    <property type="entry name" value="DUF1993 DOMAIN-CONTAINING PROTEIN"/>
    <property type="match status" value="1"/>
</dbReference>
<dbReference type="Gene3D" id="1.20.120.450">
    <property type="entry name" value="dinb family like domain"/>
    <property type="match status" value="1"/>
</dbReference>
<reference evidence="3 4" key="1">
    <citation type="submission" date="2016-03" db="EMBL/GenBank/DDBJ databases">
        <authorList>
            <person name="Ploux O."/>
        </authorList>
    </citation>
    <scope>NUCLEOTIDE SEQUENCE [LARGE SCALE GENOMIC DNA]</scope>
    <source>
        <strain evidence="2 4">R-45363</strain>
        <strain evidence="1 3">R-45371</strain>
    </source>
</reference>
<dbReference type="OrthoDB" id="338237at2"/>
<sequence>MLKGGHMYYQILSQCIHSLTQIEAWLDKAEQYATDKKFDVNILMHSRLAPDMKDFIYQVTSACDYVKAGSARLTGQTPPKHEDTEQTIEEARDRIKKTITFAESVKEVQFERAGEHMITVSWQPGKLIRGEDYLLQIIIPNFFFHLTTAYNILRHNGVEIGKMDYLGSMNFVEITR</sequence>
<accession>A0A177MNJ8</accession>
<protein>
    <recommendedName>
        <fullName evidence="5">DUF1993 domain-containing protein</fullName>
    </recommendedName>
</protein>
<evidence type="ECO:0000313" key="1">
    <source>
        <dbReference type="EMBL" id="OAI07231.1"/>
    </source>
</evidence>
<name>A0A177MNJ8_METMH</name>